<dbReference type="Gene3D" id="3.90.1530.10">
    <property type="entry name" value="Conserved hypothetical protein from pyrococcus furiosus pfu- 392566-001, ParB domain"/>
    <property type="match status" value="1"/>
</dbReference>
<dbReference type="InterPro" id="IPR036086">
    <property type="entry name" value="ParB/Sulfiredoxin_sf"/>
</dbReference>
<dbReference type="SMART" id="SM00470">
    <property type="entry name" value="ParB"/>
    <property type="match status" value="1"/>
</dbReference>
<dbReference type="SUPFAM" id="SSF110849">
    <property type="entry name" value="ParB/Sulfiredoxin"/>
    <property type="match status" value="1"/>
</dbReference>
<dbReference type="InterPro" id="IPR003115">
    <property type="entry name" value="ParB_N"/>
</dbReference>
<dbReference type="EMBL" id="JAVIIV010000001">
    <property type="protein sequence ID" value="MDX8483803.1"/>
    <property type="molecule type" value="Genomic_DNA"/>
</dbReference>
<organism evidence="2 3">
    <name type="scientific">Mesorhizobium humile</name>
    <dbReference type="NCBI Taxonomy" id="3072313"/>
    <lineage>
        <taxon>Bacteria</taxon>
        <taxon>Pseudomonadati</taxon>
        <taxon>Pseudomonadota</taxon>
        <taxon>Alphaproteobacteria</taxon>
        <taxon>Hyphomicrobiales</taxon>
        <taxon>Phyllobacteriaceae</taxon>
        <taxon>Mesorhizobium</taxon>
    </lineage>
</organism>
<sequence length="422" mass="46675">MTYSVKILPRADREAMIKKHLASPQGEEDFYDFRSQKTKLKVIRVDINLPVYRMENFRTYTDQQEHIAKEKLDADYFLKGQELQTVQQQQHEILKRLSAKGPIIDVLEKDGQREPILISSTGVVINGNRRLAALRELGTEYVDCMVLPADATADEIVDIEANLQAKPETKLDYDWIGDAQLINRLIHMGRSTKDVADRLNRGENDIKNALQALAEADIYLRDWAAAPGEYSRVRDDAGQLFKDLPKLVAGKDQALQQGSRAIAWSLFENRDKLPGRIYAFNPAIGKLAADVLERLSEELDVPITAGFEEGNGGGFAIDFGEENEVNYTALIDRLQADATKDEAVDTLVEACQAAIDAQAGKNSTKAALKAITQAHSKLASVDVSTAAPNTRPGMLKQLESISALVTKLKDKINDSAKKPNGA</sequence>
<accession>A0ABU4YBU8</accession>
<evidence type="ECO:0000313" key="3">
    <source>
        <dbReference type="Proteomes" id="UP001280156"/>
    </source>
</evidence>
<dbReference type="Proteomes" id="UP001280156">
    <property type="component" value="Unassembled WGS sequence"/>
</dbReference>
<name>A0ABU4YBU8_9HYPH</name>
<gene>
    <name evidence="2" type="ORF">RFM52_01245</name>
</gene>
<evidence type="ECO:0000313" key="2">
    <source>
        <dbReference type="EMBL" id="MDX8483803.1"/>
    </source>
</evidence>
<keyword evidence="3" id="KW-1185">Reference proteome</keyword>
<dbReference type="RefSeq" id="WP_320294040.1">
    <property type="nucleotide sequence ID" value="NZ_JAVIIU010000002.1"/>
</dbReference>
<feature type="domain" description="ParB-like N-terminal" evidence="1">
    <location>
        <begin position="81"/>
        <end position="162"/>
    </location>
</feature>
<proteinExistence type="predicted"/>
<reference evidence="2 3" key="1">
    <citation type="submission" date="2023-08" db="EMBL/GenBank/DDBJ databases">
        <title>Implementing the SeqCode for naming new Mesorhizobium species isolated from Vachellia karroo root nodules.</title>
        <authorList>
            <person name="Van Lill M."/>
        </authorList>
    </citation>
    <scope>NUCLEOTIDE SEQUENCE [LARGE SCALE GENOMIC DNA]</scope>
    <source>
        <strain evidence="2 3">VK2B</strain>
    </source>
</reference>
<evidence type="ECO:0000259" key="1">
    <source>
        <dbReference type="SMART" id="SM00470"/>
    </source>
</evidence>
<comment type="caution">
    <text evidence="2">The sequence shown here is derived from an EMBL/GenBank/DDBJ whole genome shotgun (WGS) entry which is preliminary data.</text>
</comment>
<protein>
    <submittedName>
        <fullName evidence="2">ParB/RepB/Spo0J family partition protein</fullName>
    </submittedName>
</protein>